<evidence type="ECO:0000256" key="9">
    <source>
        <dbReference type="ARBA" id="ARBA00023004"/>
    </source>
</evidence>
<feature type="binding site" evidence="11">
    <location>
        <position position="85"/>
    </location>
    <ligand>
        <name>Fe cation</name>
        <dbReference type="ChEBI" id="CHEBI:24875"/>
        <label>2</label>
    </ligand>
</feature>
<dbReference type="KEGG" id="fer:FNB15_09180"/>
<feature type="binding site" evidence="11">
    <location>
        <position position="190"/>
    </location>
    <ligand>
        <name>Fe cation</name>
        <dbReference type="ChEBI" id="CHEBI:24875"/>
        <label>2</label>
    </ligand>
</feature>
<evidence type="ECO:0000256" key="8">
    <source>
        <dbReference type="ARBA" id="ARBA00023002"/>
    </source>
</evidence>
<dbReference type="PANTHER" id="PTHR31803">
    <property type="entry name" value="ALTERNATIVE OXIDASE"/>
    <property type="match status" value="1"/>
</dbReference>
<evidence type="ECO:0000256" key="11">
    <source>
        <dbReference type="PIRSR" id="PIRSR005229-1"/>
    </source>
</evidence>
<keyword evidence="5 11" id="KW-0479">Metal-binding</keyword>
<dbReference type="EMBL" id="CP041636">
    <property type="protein sequence ID" value="QDO97426.1"/>
    <property type="molecule type" value="Genomic_DNA"/>
</dbReference>
<evidence type="ECO:0000256" key="2">
    <source>
        <dbReference type="ARBA" id="ARBA00022448"/>
    </source>
</evidence>
<feature type="binding site" evidence="11">
    <location>
        <position position="88"/>
    </location>
    <ligand>
        <name>Fe cation</name>
        <dbReference type="ChEBI" id="CHEBI:24875"/>
        <label>1</label>
    </ligand>
</feature>
<accession>A0A516H0Z5</accession>
<feature type="binding site" evidence="11">
    <location>
        <position position="85"/>
    </location>
    <ligand>
        <name>Fe cation</name>
        <dbReference type="ChEBI" id="CHEBI:24875"/>
        <label>1</label>
    </ligand>
</feature>
<dbReference type="CDD" id="cd01053">
    <property type="entry name" value="AOX"/>
    <property type="match status" value="1"/>
</dbReference>
<dbReference type="OrthoDB" id="8228094at2"/>
<organism evidence="13 14">
    <name type="scientific">Ferrovibrio terrae</name>
    <dbReference type="NCBI Taxonomy" id="2594003"/>
    <lineage>
        <taxon>Bacteria</taxon>
        <taxon>Pseudomonadati</taxon>
        <taxon>Pseudomonadota</taxon>
        <taxon>Alphaproteobacteria</taxon>
        <taxon>Rhodospirillales</taxon>
        <taxon>Rhodospirillaceae</taxon>
        <taxon>Ferrovibrio</taxon>
    </lineage>
</organism>
<dbReference type="RefSeq" id="WP_144068407.1">
    <property type="nucleotide sequence ID" value="NZ_CP041636.1"/>
</dbReference>
<keyword evidence="9 11" id="KW-0408">Iron</keyword>
<dbReference type="PANTHER" id="PTHR31803:SF3">
    <property type="entry name" value="ALTERNATIVE OXIDASE"/>
    <property type="match status" value="1"/>
</dbReference>
<comment type="subcellular location">
    <subcellularLocation>
        <location evidence="1">Membrane</location>
    </subcellularLocation>
</comment>
<evidence type="ECO:0000313" key="14">
    <source>
        <dbReference type="Proteomes" id="UP000317496"/>
    </source>
</evidence>
<evidence type="ECO:0000256" key="4">
    <source>
        <dbReference type="ARBA" id="ARBA00022692"/>
    </source>
</evidence>
<keyword evidence="2" id="KW-0813">Transport</keyword>
<keyword evidence="7 12" id="KW-1133">Transmembrane helix</keyword>
<evidence type="ECO:0000256" key="1">
    <source>
        <dbReference type="ARBA" id="ARBA00004370"/>
    </source>
</evidence>
<dbReference type="InterPro" id="IPR002680">
    <property type="entry name" value="AOX"/>
</dbReference>
<sequence>MTADQTPHHVPQDISDRIARGLVKVMRFFADAFFARRYGHRAVVLETVAGVPGMVGGMLVHLKSLRRMADDRGWIHTLLEEAENERMHLMVFADIAKPNAVERLLVLLVQGAFFNAYFVLYLVAPKTAHRVVGYLEEEAVASYTQYLAEIDSGRQDNIPAPRIAIDYWKLAGDARLREVVLATRADEAKHRDVNHRFADVLAGERPGAKPAEKGGPAD</sequence>
<dbReference type="Proteomes" id="UP000317496">
    <property type="component" value="Chromosome"/>
</dbReference>
<gene>
    <name evidence="13" type="ORF">FNB15_09180</name>
</gene>
<protein>
    <submittedName>
        <fullName evidence="13">Oxidase</fullName>
    </submittedName>
</protein>
<keyword evidence="6" id="KW-0249">Electron transport</keyword>
<evidence type="ECO:0000256" key="5">
    <source>
        <dbReference type="ARBA" id="ARBA00022723"/>
    </source>
</evidence>
<reference evidence="13 14" key="1">
    <citation type="submission" date="2019-07" db="EMBL/GenBank/DDBJ databases">
        <title>Genome sequencing for Ferrovibrio sp. K5.</title>
        <authorList>
            <person name="Park S.-J."/>
        </authorList>
    </citation>
    <scope>NUCLEOTIDE SEQUENCE [LARGE SCALE GENOMIC DNA]</scope>
    <source>
        <strain evidence="13 14">K5</strain>
    </source>
</reference>
<keyword evidence="3" id="KW-0679">Respiratory chain</keyword>
<evidence type="ECO:0000256" key="6">
    <source>
        <dbReference type="ARBA" id="ARBA00022982"/>
    </source>
</evidence>
<evidence type="ECO:0000313" key="13">
    <source>
        <dbReference type="EMBL" id="QDO97426.1"/>
    </source>
</evidence>
<dbReference type="GO" id="GO:0009916">
    <property type="term" value="F:alternative oxidase activity"/>
    <property type="evidence" value="ECO:0007669"/>
    <property type="project" value="InterPro"/>
</dbReference>
<dbReference type="Gene3D" id="1.20.1260.140">
    <property type="entry name" value="Alternative oxidase"/>
    <property type="match status" value="1"/>
</dbReference>
<keyword evidence="4 12" id="KW-0812">Transmembrane</keyword>
<dbReference type="AlphaFoldDB" id="A0A516H0Z5"/>
<dbReference type="GO" id="GO:0046872">
    <property type="term" value="F:metal ion binding"/>
    <property type="evidence" value="ECO:0007669"/>
    <property type="project" value="UniProtKB-KW"/>
</dbReference>
<dbReference type="Pfam" id="PF01786">
    <property type="entry name" value="AOX"/>
    <property type="match status" value="1"/>
</dbReference>
<feature type="binding site" evidence="11">
    <location>
        <position position="136"/>
    </location>
    <ligand>
        <name>Fe cation</name>
        <dbReference type="ChEBI" id="CHEBI:24875"/>
        <label>2</label>
    </ligand>
</feature>
<keyword evidence="14" id="KW-1185">Reference proteome</keyword>
<feature type="binding site" evidence="11">
    <location>
        <position position="46"/>
    </location>
    <ligand>
        <name>Fe cation</name>
        <dbReference type="ChEBI" id="CHEBI:24875"/>
        <label>1</label>
    </ligand>
</feature>
<dbReference type="PIRSF" id="PIRSF005229">
    <property type="entry name" value="AOX"/>
    <property type="match status" value="1"/>
</dbReference>
<evidence type="ECO:0000256" key="12">
    <source>
        <dbReference type="SAM" id="Phobius"/>
    </source>
</evidence>
<feature type="transmembrane region" description="Helical" evidence="12">
    <location>
        <begin position="104"/>
        <end position="124"/>
    </location>
</feature>
<evidence type="ECO:0000256" key="3">
    <source>
        <dbReference type="ARBA" id="ARBA00022660"/>
    </source>
</evidence>
<feature type="transmembrane region" description="Helical" evidence="12">
    <location>
        <begin position="42"/>
        <end position="62"/>
    </location>
</feature>
<dbReference type="GO" id="GO:0016020">
    <property type="term" value="C:membrane"/>
    <property type="evidence" value="ECO:0007669"/>
    <property type="project" value="UniProtKB-SubCell"/>
</dbReference>
<name>A0A516H0Z5_9PROT</name>
<keyword evidence="8" id="KW-0560">Oxidoreductase</keyword>
<evidence type="ECO:0000256" key="10">
    <source>
        <dbReference type="ARBA" id="ARBA00023136"/>
    </source>
</evidence>
<feature type="binding site" evidence="11">
    <location>
        <position position="187"/>
    </location>
    <ligand>
        <name>Fe cation</name>
        <dbReference type="ChEBI" id="CHEBI:24875"/>
        <label>2</label>
    </ligand>
</feature>
<feature type="binding site" evidence="11">
    <location>
        <position position="187"/>
    </location>
    <ligand>
        <name>Fe cation</name>
        <dbReference type="ChEBI" id="CHEBI:24875"/>
        <label>1</label>
    </ligand>
</feature>
<proteinExistence type="predicted"/>
<evidence type="ECO:0000256" key="7">
    <source>
        <dbReference type="ARBA" id="ARBA00022989"/>
    </source>
</evidence>
<dbReference type="GO" id="GO:0010230">
    <property type="term" value="P:alternative respiration"/>
    <property type="evidence" value="ECO:0007669"/>
    <property type="project" value="TreeGrafter"/>
</dbReference>
<keyword evidence="10 12" id="KW-0472">Membrane</keyword>
<dbReference type="InterPro" id="IPR038659">
    <property type="entry name" value="AOX_sf"/>
</dbReference>
<comment type="cofactor">
    <cofactor evidence="11">
        <name>Fe cation</name>
        <dbReference type="ChEBI" id="CHEBI:24875"/>
    </cofactor>
    <text evidence="11">Binds 2 iron ions per subunit.</text>
</comment>